<accession>A0A7C9DEJ7</accession>
<feature type="transmembrane region" description="Helical" evidence="1">
    <location>
        <begin position="242"/>
        <end position="266"/>
    </location>
</feature>
<keyword evidence="1" id="KW-0472">Membrane</keyword>
<feature type="transmembrane region" description="Helical" evidence="1">
    <location>
        <begin position="163"/>
        <end position="192"/>
    </location>
</feature>
<dbReference type="EMBL" id="GISG01122213">
    <property type="protein sequence ID" value="MBA4641001.1"/>
    <property type="molecule type" value="Transcribed_RNA"/>
</dbReference>
<keyword evidence="1" id="KW-0812">Transmembrane</keyword>
<evidence type="ECO:0000256" key="1">
    <source>
        <dbReference type="SAM" id="Phobius"/>
    </source>
</evidence>
<feature type="transmembrane region" description="Helical" evidence="1">
    <location>
        <begin position="212"/>
        <end position="230"/>
    </location>
</feature>
<proteinExistence type="predicted"/>
<keyword evidence="1" id="KW-1133">Transmembrane helix</keyword>
<reference evidence="2" key="1">
    <citation type="journal article" date="2013" name="J. Plant Res.">
        <title>Effect of fungi and light on seed germination of three Opuntia species from semiarid lands of central Mexico.</title>
        <authorList>
            <person name="Delgado-Sanchez P."/>
            <person name="Jimenez-Bremont J.F."/>
            <person name="Guerrero-Gonzalez Mde L."/>
            <person name="Flores J."/>
        </authorList>
    </citation>
    <scope>NUCLEOTIDE SEQUENCE</scope>
    <source>
        <tissue evidence="2">Cladode</tissue>
    </source>
</reference>
<organism evidence="2">
    <name type="scientific">Opuntia streptacantha</name>
    <name type="common">Prickly pear cactus</name>
    <name type="synonym">Opuntia cardona</name>
    <dbReference type="NCBI Taxonomy" id="393608"/>
    <lineage>
        <taxon>Eukaryota</taxon>
        <taxon>Viridiplantae</taxon>
        <taxon>Streptophyta</taxon>
        <taxon>Embryophyta</taxon>
        <taxon>Tracheophyta</taxon>
        <taxon>Spermatophyta</taxon>
        <taxon>Magnoliopsida</taxon>
        <taxon>eudicotyledons</taxon>
        <taxon>Gunneridae</taxon>
        <taxon>Pentapetalae</taxon>
        <taxon>Caryophyllales</taxon>
        <taxon>Cactineae</taxon>
        <taxon>Cactaceae</taxon>
        <taxon>Opuntioideae</taxon>
        <taxon>Opuntia</taxon>
    </lineage>
</organism>
<sequence length="290" mass="32491">MDRGFKIQGPPACPPASFLLSQNLPCPFLPQVWPKVSALSSWPAPFARALTTRFGKSRIGCNAIHEPCRCLTSFGASQLGSLARSAALAMKLVIWGTPFMLRSWVVLHFRIRALFNETPTLACKFHFCLEMQFGVFQLPGWTAHFRAALVTGSQHSLPCKPGALVPFSLLLSISSMTFYAFNGVGCVIGGWIFRRLVCLLKDQSPLVFLFSYYYALLIGSVYPCWLYLLFTTASLWSNLARHFVLICVMWWMHVLVCSSGISANVWSVNSEVPLWPLWLICLHILVSVMF</sequence>
<name>A0A7C9DEJ7_OPUST</name>
<protein>
    <submittedName>
        <fullName evidence="2">Uncharacterized protein</fullName>
    </submittedName>
</protein>
<evidence type="ECO:0000313" key="2">
    <source>
        <dbReference type="EMBL" id="MBA4641001.1"/>
    </source>
</evidence>
<feature type="transmembrane region" description="Helical" evidence="1">
    <location>
        <begin position="272"/>
        <end position="289"/>
    </location>
</feature>
<reference evidence="2" key="2">
    <citation type="submission" date="2020-07" db="EMBL/GenBank/DDBJ databases">
        <authorList>
            <person name="Vera ALvarez R."/>
            <person name="Arias-Moreno D.M."/>
            <person name="Jimenez-Jacinto V."/>
            <person name="Jimenez-Bremont J.F."/>
            <person name="Swaminathan K."/>
            <person name="Moose S.P."/>
            <person name="Guerrero-Gonzalez M.L."/>
            <person name="Marino-Ramirez L."/>
            <person name="Landsman D."/>
            <person name="Rodriguez-Kessler M."/>
            <person name="Delgado-Sanchez P."/>
        </authorList>
    </citation>
    <scope>NUCLEOTIDE SEQUENCE</scope>
    <source>
        <tissue evidence="2">Cladode</tissue>
    </source>
</reference>
<dbReference type="AlphaFoldDB" id="A0A7C9DEJ7"/>